<organism evidence="1 2">
    <name type="scientific">Bacteroides fragilis</name>
    <dbReference type="NCBI Taxonomy" id="817"/>
    <lineage>
        <taxon>Bacteria</taxon>
        <taxon>Pseudomonadati</taxon>
        <taxon>Bacteroidota</taxon>
        <taxon>Bacteroidia</taxon>
        <taxon>Bacteroidales</taxon>
        <taxon>Bacteroidaceae</taxon>
        <taxon>Bacteroides</taxon>
    </lineage>
</organism>
<gene>
    <name evidence="1" type="ORF">CQW34_01759</name>
</gene>
<protein>
    <recommendedName>
        <fullName evidence="3">Lipoprotein</fullName>
    </recommendedName>
</protein>
<sequence length="433" mass="48988">MGLKKNDILVIMKKNYCFVLSLFLFGTILSSCEKSGNYQEFDRNEIYKHLSSVNVRDAKMIYTKEGTNTRSGESGAFGGVWKIDQNGNESKLIITGSDGKTNVLNIYEINKLSDKILLMYPDFFDTNRIREEWEKAHNDDPADFATSVGPDGKPILHGAATEYAMLLNKETEKLYRFPENVSTPRKDDDIFTDKQGNIYYKGYLNGEQVFKLSPETMTIEALLPDDIRFDNFSVTGDGFVAYWNGNEQQFGCRVKCPGGKIYPIADTHIFIFSGDLYSVRDNTIIKYETVGTNDLKENIICTIPENNAQWAFIPNYVRNTVVINGHLEFDGEQCVELGKYMNIGNIRTSKAWYTLGNMFSKIAMKDYQESQFQVSEYEIQNLSANSESPNITFTGFRYSDGANVVGTITESDEIVIDNVANNGEKIINLISLN</sequence>
<evidence type="ECO:0008006" key="3">
    <source>
        <dbReference type="Google" id="ProtNLM"/>
    </source>
</evidence>
<dbReference type="PROSITE" id="PS51257">
    <property type="entry name" value="PROKAR_LIPOPROTEIN"/>
    <property type="match status" value="1"/>
</dbReference>
<dbReference type="Proteomes" id="UP000231846">
    <property type="component" value="Unassembled WGS sequence"/>
</dbReference>
<dbReference type="EMBL" id="PDCW01000010">
    <property type="protein sequence ID" value="PJY74889.1"/>
    <property type="molecule type" value="Genomic_DNA"/>
</dbReference>
<name>A0A2M9V888_BACFG</name>
<evidence type="ECO:0000313" key="2">
    <source>
        <dbReference type="Proteomes" id="UP000231846"/>
    </source>
</evidence>
<reference evidence="1 2" key="1">
    <citation type="journal article" date="2017" name="MBio">
        <title>Gut Symbiont Bacteroides fragilis Secretes a Eukaryotic-Like Ubiquitin Protein That Mediates Intraspecies Antagonism.</title>
        <authorList>
            <person name="Chatzidaki-Livanis M."/>
            <person name="Coyne M.J."/>
            <person name="Roelofs K.G."/>
            <person name="Gentyala R.R."/>
            <person name="Caldwell J.M."/>
            <person name="Comstock L.E."/>
        </authorList>
    </citation>
    <scope>NUCLEOTIDE SEQUENCE [LARGE SCALE GENOMIC DNA]</scope>
    <source>
        <strain evidence="1 2">12905</strain>
    </source>
</reference>
<dbReference type="AlphaFoldDB" id="A0A2M9V888"/>
<dbReference type="SUPFAM" id="SSF101898">
    <property type="entry name" value="NHL repeat"/>
    <property type="match status" value="1"/>
</dbReference>
<comment type="caution">
    <text evidence="1">The sequence shown here is derived from an EMBL/GenBank/DDBJ whole genome shotgun (WGS) entry which is preliminary data.</text>
</comment>
<evidence type="ECO:0000313" key="1">
    <source>
        <dbReference type="EMBL" id="PJY74889.1"/>
    </source>
</evidence>
<accession>A0A2M9V888</accession>
<proteinExistence type="predicted"/>